<name>M8AXP2_TRIUA</name>
<feature type="region of interest" description="Disordered" evidence="1">
    <location>
        <begin position="30"/>
        <end position="90"/>
    </location>
</feature>
<accession>M8AXP2</accession>
<dbReference type="AlphaFoldDB" id="M8AXP2"/>
<feature type="compositionally biased region" description="Basic and acidic residues" evidence="1">
    <location>
        <begin position="45"/>
        <end position="66"/>
    </location>
</feature>
<evidence type="ECO:0000313" key="2">
    <source>
        <dbReference type="EMBL" id="EMS65889.1"/>
    </source>
</evidence>
<evidence type="ECO:0000256" key="1">
    <source>
        <dbReference type="SAM" id="MobiDB-lite"/>
    </source>
</evidence>
<organism evidence="2">
    <name type="scientific">Triticum urartu</name>
    <name type="common">Red wild einkorn</name>
    <name type="synonym">Crithodium urartu</name>
    <dbReference type="NCBI Taxonomy" id="4572"/>
    <lineage>
        <taxon>Eukaryota</taxon>
        <taxon>Viridiplantae</taxon>
        <taxon>Streptophyta</taxon>
        <taxon>Embryophyta</taxon>
        <taxon>Tracheophyta</taxon>
        <taxon>Spermatophyta</taxon>
        <taxon>Magnoliopsida</taxon>
        <taxon>Liliopsida</taxon>
        <taxon>Poales</taxon>
        <taxon>Poaceae</taxon>
        <taxon>BOP clade</taxon>
        <taxon>Pooideae</taxon>
        <taxon>Triticodae</taxon>
        <taxon>Triticeae</taxon>
        <taxon>Triticinae</taxon>
        <taxon>Triticum</taxon>
    </lineage>
</organism>
<sequence>MESEKYGRVLEWYSLKKYLEIKIIRESMVSPRSSGEISSMVGEKQTQRKVEAEEEAGKRSCKKVAEVEEEDEPVEELKKGRGRKKEAKPKQYNDYYLAQPRIQDATLAGKLVK</sequence>
<reference evidence="2" key="1">
    <citation type="journal article" date="2013" name="Nature">
        <title>Draft genome of the wheat A-genome progenitor Triticum urartu.</title>
        <authorList>
            <person name="Ling H.Q."/>
            <person name="Zhao S."/>
            <person name="Liu D."/>
            <person name="Wang J."/>
            <person name="Sun H."/>
            <person name="Zhang C."/>
            <person name="Fan H."/>
            <person name="Li D."/>
            <person name="Dong L."/>
            <person name="Tao Y."/>
            <person name="Gao C."/>
            <person name="Wu H."/>
            <person name="Li Y."/>
            <person name="Cui Y."/>
            <person name="Guo X."/>
            <person name="Zheng S."/>
            <person name="Wang B."/>
            <person name="Yu K."/>
            <person name="Liang Q."/>
            <person name="Yang W."/>
            <person name="Lou X."/>
            <person name="Chen J."/>
            <person name="Feng M."/>
            <person name="Jian J."/>
            <person name="Zhang X."/>
            <person name="Luo G."/>
            <person name="Jiang Y."/>
            <person name="Liu J."/>
            <person name="Wang Z."/>
            <person name="Sha Y."/>
            <person name="Zhang B."/>
            <person name="Wu H."/>
            <person name="Tang D."/>
            <person name="Shen Q."/>
            <person name="Xue P."/>
            <person name="Zou S."/>
            <person name="Wang X."/>
            <person name="Liu X."/>
            <person name="Wang F."/>
            <person name="Yang Y."/>
            <person name="An X."/>
            <person name="Dong Z."/>
            <person name="Zhang K."/>
            <person name="Zhang X."/>
            <person name="Luo M.C."/>
            <person name="Dvorak J."/>
            <person name="Tong Y."/>
            <person name="Wang J."/>
            <person name="Yang H."/>
            <person name="Li Z."/>
            <person name="Wang D."/>
            <person name="Zhang A."/>
            <person name="Wang J."/>
        </authorList>
    </citation>
    <scope>NUCLEOTIDE SEQUENCE</scope>
</reference>
<gene>
    <name evidence="2" type="ORF">TRIUR3_32068</name>
</gene>
<protein>
    <submittedName>
        <fullName evidence="2">Uncharacterized protein</fullName>
    </submittedName>
</protein>
<dbReference type="EMBL" id="KD038126">
    <property type="protein sequence ID" value="EMS65889.1"/>
    <property type="molecule type" value="Genomic_DNA"/>
</dbReference>
<proteinExistence type="predicted"/>